<evidence type="ECO:0000313" key="2">
    <source>
        <dbReference type="Proteomes" id="UP000554482"/>
    </source>
</evidence>
<keyword evidence="2" id="KW-1185">Reference proteome</keyword>
<dbReference type="EMBL" id="JABWDY010029719">
    <property type="protein sequence ID" value="KAF5186182.1"/>
    <property type="molecule type" value="Genomic_DNA"/>
</dbReference>
<sequence>MNPRTLPRLFGKFSSNITLDPHRHLLTLGATTNKYLLHWRLQLTTPLRRRLIQSWVPYQG</sequence>
<organism evidence="1 2">
    <name type="scientific">Thalictrum thalictroides</name>
    <name type="common">Rue-anemone</name>
    <name type="synonym">Anemone thalictroides</name>
    <dbReference type="NCBI Taxonomy" id="46969"/>
    <lineage>
        <taxon>Eukaryota</taxon>
        <taxon>Viridiplantae</taxon>
        <taxon>Streptophyta</taxon>
        <taxon>Embryophyta</taxon>
        <taxon>Tracheophyta</taxon>
        <taxon>Spermatophyta</taxon>
        <taxon>Magnoliopsida</taxon>
        <taxon>Ranunculales</taxon>
        <taxon>Ranunculaceae</taxon>
        <taxon>Thalictroideae</taxon>
        <taxon>Thalictrum</taxon>
    </lineage>
</organism>
<dbReference type="AlphaFoldDB" id="A0A7J6VP95"/>
<name>A0A7J6VP95_THATH</name>
<reference evidence="1 2" key="1">
    <citation type="submission" date="2020-06" db="EMBL/GenBank/DDBJ databases">
        <title>Transcriptomic and genomic resources for Thalictrum thalictroides and T. hernandezii: Facilitating candidate gene discovery in an emerging model plant lineage.</title>
        <authorList>
            <person name="Arias T."/>
            <person name="Riano-Pachon D.M."/>
            <person name="Di Stilio V.S."/>
        </authorList>
    </citation>
    <scope>NUCLEOTIDE SEQUENCE [LARGE SCALE GENOMIC DNA]</scope>
    <source>
        <strain evidence="2">cv. WT478/WT964</strain>
        <tissue evidence="1">Leaves</tissue>
    </source>
</reference>
<accession>A0A7J6VP95</accession>
<dbReference type="Proteomes" id="UP000554482">
    <property type="component" value="Unassembled WGS sequence"/>
</dbReference>
<protein>
    <submittedName>
        <fullName evidence="1">Uncharacterized protein</fullName>
    </submittedName>
</protein>
<comment type="caution">
    <text evidence="1">The sequence shown here is derived from an EMBL/GenBank/DDBJ whole genome shotgun (WGS) entry which is preliminary data.</text>
</comment>
<proteinExistence type="predicted"/>
<evidence type="ECO:0000313" key="1">
    <source>
        <dbReference type="EMBL" id="KAF5186182.1"/>
    </source>
</evidence>
<gene>
    <name evidence="1" type="ORF">FRX31_024231</name>
</gene>